<dbReference type="EMBL" id="KL198039">
    <property type="protein sequence ID" value="KDQ14236.1"/>
    <property type="molecule type" value="Genomic_DNA"/>
</dbReference>
<protein>
    <recommendedName>
        <fullName evidence="6">Pre-rRNA-processing protein TSR2</fullName>
    </recommendedName>
</protein>
<dbReference type="FunCoup" id="A0A067MRL2">
    <property type="interactions" value="345"/>
</dbReference>
<dbReference type="PANTHER" id="PTHR21250">
    <property type="entry name" value="PRE-RRNA-PROCESSING PROTEIN TSR2 HOMOLOG"/>
    <property type="match status" value="1"/>
</dbReference>
<keyword evidence="2" id="KW-0698">rRNA processing</keyword>
<gene>
    <name evidence="4" type="ORF">BOTBODRAFT_354212</name>
</gene>
<evidence type="ECO:0000256" key="3">
    <source>
        <dbReference type="SAM" id="MobiDB-lite"/>
    </source>
</evidence>
<dbReference type="AlphaFoldDB" id="A0A067MRL2"/>
<dbReference type="OrthoDB" id="263560at2759"/>
<dbReference type="Pfam" id="PF10273">
    <property type="entry name" value="WGG"/>
    <property type="match status" value="1"/>
</dbReference>
<evidence type="ECO:0000313" key="4">
    <source>
        <dbReference type="EMBL" id="KDQ14236.1"/>
    </source>
</evidence>
<evidence type="ECO:0000313" key="5">
    <source>
        <dbReference type="Proteomes" id="UP000027195"/>
    </source>
</evidence>
<comment type="similarity">
    <text evidence="1">Belongs to the TSR2 family.</text>
</comment>
<dbReference type="InterPro" id="IPR019398">
    <property type="entry name" value="Pre-rRNA_process_TSR2"/>
</dbReference>
<keyword evidence="5" id="KW-1185">Reference proteome</keyword>
<dbReference type="HOGENOM" id="CLU_074896_0_2_1"/>
<accession>A0A067MRL2</accession>
<dbReference type="InParanoid" id="A0A067MRL2"/>
<dbReference type="STRING" id="930990.A0A067MRL2"/>
<evidence type="ECO:0000256" key="1">
    <source>
        <dbReference type="ARBA" id="ARBA00006524"/>
    </source>
</evidence>
<feature type="compositionally biased region" description="Acidic residues" evidence="3">
    <location>
        <begin position="137"/>
        <end position="160"/>
    </location>
</feature>
<dbReference type="GO" id="GO:0006364">
    <property type="term" value="P:rRNA processing"/>
    <property type="evidence" value="ECO:0007669"/>
    <property type="project" value="UniProtKB-KW"/>
</dbReference>
<dbReference type="Proteomes" id="UP000027195">
    <property type="component" value="Unassembled WGS sequence"/>
</dbReference>
<evidence type="ECO:0000256" key="2">
    <source>
        <dbReference type="ARBA" id="ARBA00022552"/>
    </source>
</evidence>
<reference evidence="5" key="1">
    <citation type="journal article" date="2014" name="Proc. Natl. Acad. Sci. U.S.A.">
        <title>Extensive sampling of basidiomycete genomes demonstrates inadequacy of the white-rot/brown-rot paradigm for wood decay fungi.</title>
        <authorList>
            <person name="Riley R."/>
            <person name="Salamov A.A."/>
            <person name="Brown D.W."/>
            <person name="Nagy L.G."/>
            <person name="Floudas D."/>
            <person name="Held B.W."/>
            <person name="Levasseur A."/>
            <person name="Lombard V."/>
            <person name="Morin E."/>
            <person name="Otillar R."/>
            <person name="Lindquist E.A."/>
            <person name="Sun H."/>
            <person name="LaButti K.M."/>
            <person name="Schmutz J."/>
            <person name="Jabbour D."/>
            <person name="Luo H."/>
            <person name="Baker S.E."/>
            <person name="Pisabarro A.G."/>
            <person name="Walton J.D."/>
            <person name="Blanchette R.A."/>
            <person name="Henrissat B."/>
            <person name="Martin F."/>
            <person name="Cullen D."/>
            <person name="Hibbett D.S."/>
            <person name="Grigoriev I.V."/>
        </authorList>
    </citation>
    <scope>NUCLEOTIDE SEQUENCE [LARGE SCALE GENOMIC DNA]</scope>
    <source>
        <strain evidence="5">FD-172 SS1</strain>
    </source>
</reference>
<feature type="region of interest" description="Disordered" evidence="3">
    <location>
        <begin position="137"/>
        <end position="191"/>
    </location>
</feature>
<organism evidence="4 5">
    <name type="scientific">Botryobasidium botryosum (strain FD-172 SS1)</name>
    <dbReference type="NCBI Taxonomy" id="930990"/>
    <lineage>
        <taxon>Eukaryota</taxon>
        <taxon>Fungi</taxon>
        <taxon>Dikarya</taxon>
        <taxon>Basidiomycota</taxon>
        <taxon>Agaricomycotina</taxon>
        <taxon>Agaricomycetes</taxon>
        <taxon>Cantharellales</taxon>
        <taxon>Botryobasidiaceae</taxon>
        <taxon>Botryobasidium</taxon>
    </lineage>
</organism>
<sequence>MSSSIAESPTPSAVAPKLVLFARGVIAILSVWPVLRLAVDQNWGGPESAAKRTYLASEIVDAFESASRQLNQDDVEDLVLQALAEEFEVVVEDGSSEKVARDVVRLWAEVSEGKTDMVISLEAIADKIRGKKVVAEVEEGNGDSDWEDDESGEEDGDDDAPQLIAPQTQSSRPEPVVDEDGFTLVQGKGKK</sequence>
<proteinExistence type="inferred from homology"/>
<name>A0A067MRL2_BOTB1</name>
<evidence type="ECO:0008006" key="6">
    <source>
        <dbReference type="Google" id="ProtNLM"/>
    </source>
</evidence>